<keyword evidence="19" id="KW-1185">Reference proteome</keyword>
<keyword evidence="8 13" id="KW-0067">ATP-binding</keyword>
<dbReference type="CDD" id="cd18111">
    <property type="entry name" value="ATP-synt_V_A-type_alpha_C"/>
    <property type="match status" value="1"/>
</dbReference>
<feature type="binding site" evidence="13">
    <location>
        <begin position="236"/>
        <end position="243"/>
    </location>
    <ligand>
        <name>ATP</name>
        <dbReference type="ChEBI" id="CHEBI:30616"/>
    </ligand>
</feature>
<dbReference type="InterPro" id="IPR022878">
    <property type="entry name" value="V-ATPase_asu"/>
</dbReference>
<proteinExistence type="inferred from homology"/>
<dbReference type="NCBIfam" id="NF003220">
    <property type="entry name" value="PRK04192.1"/>
    <property type="match status" value="1"/>
</dbReference>
<dbReference type="RefSeq" id="WP_086637162.1">
    <property type="nucleotide sequence ID" value="NZ_MRZU01000003.1"/>
</dbReference>
<feature type="domain" description="ATPase F1/V1/A1 complex alpha/beta subunit nucleotide-binding" evidence="14">
    <location>
        <begin position="216"/>
        <end position="436"/>
    </location>
</feature>
<dbReference type="FunFam" id="3.40.50.300:FF:000675">
    <property type="entry name" value="V-type ATP synthase alpha chain"/>
    <property type="match status" value="1"/>
</dbReference>
<dbReference type="CDD" id="cd18119">
    <property type="entry name" value="ATP-synt_V_A-type_alpha_N"/>
    <property type="match status" value="1"/>
</dbReference>
<dbReference type="HAMAP" id="MF_00309">
    <property type="entry name" value="ATP_synth_A_arch"/>
    <property type="match status" value="1"/>
</dbReference>
<dbReference type="InterPro" id="IPR024034">
    <property type="entry name" value="ATPase_F1/V1_b/a_C"/>
</dbReference>
<keyword evidence="12 13" id="KW-0066">ATP synthesis</keyword>
<keyword evidence="4 13" id="KW-0813">Transport</keyword>
<dbReference type="PANTHER" id="PTHR43607:SF1">
    <property type="entry name" value="H(+)-TRANSPORTING TWO-SECTOR ATPASE"/>
    <property type="match status" value="1"/>
</dbReference>
<organism evidence="18 19">
    <name type="scientific">Methanonatronarchaeum thermophilum</name>
    <dbReference type="NCBI Taxonomy" id="1927129"/>
    <lineage>
        <taxon>Archaea</taxon>
        <taxon>Methanobacteriati</taxon>
        <taxon>Methanobacteriota</taxon>
        <taxon>Methanonatronarchaeia</taxon>
        <taxon>Methanonatronarchaeales</taxon>
        <taxon>Methanonatronarchaeaceae</taxon>
        <taxon>Methanonatronarchaeum</taxon>
    </lineage>
</organism>
<dbReference type="FunFam" id="2.40.30.20:FF:000002">
    <property type="entry name" value="V-type proton ATPase catalytic subunit A"/>
    <property type="match status" value="1"/>
</dbReference>
<comment type="catalytic activity">
    <reaction evidence="13">
        <text>ATP + H2O + 4 H(+)(in) = ADP + phosphate + 5 H(+)(out)</text>
        <dbReference type="Rhea" id="RHEA:57720"/>
        <dbReference type="ChEBI" id="CHEBI:15377"/>
        <dbReference type="ChEBI" id="CHEBI:15378"/>
        <dbReference type="ChEBI" id="CHEBI:30616"/>
        <dbReference type="ChEBI" id="CHEBI:43474"/>
        <dbReference type="ChEBI" id="CHEBI:456216"/>
        <dbReference type="EC" id="7.1.2.2"/>
    </reaction>
</comment>
<evidence type="ECO:0000259" key="16">
    <source>
        <dbReference type="Pfam" id="PF16886"/>
    </source>
</evidence>
<dbReference type="SUPFAM" id="SSF52540">
    <property type="entry name" value="P-loop containing nucleoside triphosphate hydrolases"/>
    <property type="match status" value="1"/>
</dbReference>
<dbReference type="InterPro" id="IPR055190">
    <property type="entry name" value="ATP-synt_VA_C"/>
</dbReference>
<dbReference type="GO" id="GO:0005886">
    <property type="term" value="C:plasma membrane"/>
    <property type="evidence" value="ECO:0007669"/>
    <property type="project" value="UniProtKB-SubCell"/>
</dbReference>
<comment type="function">
    <text evidence="13">Component of the A-type ATP synthase that produces ATP from ADP in the presence of a proton gradient across the membrane. The A chain is the catalytic subunit.</text>
</comment>
<accession>A0A1Y3GI63</accession>
<keyword evidence="11 13" id="KW-0472">Membrane</keyword>
<evidence type="ECO:0000259" key="15">
    <source>
        <dbReference type="Pfam" id="PF02874"/>
    </source>
</evidence>
<dbReference type="InterPro" id="IPR031686">
    <property type="entry name" value="ATP-synth_a_Xtn"/>
</dbReference>
<keyword evidence="5 13" id="KW-1003">Cell membrane</keyword>
<dbReference type="InterPro" id="IPR036121">
    <property type="entry name" value="ATPase_F1/V1/A1_a/bsu_N_sf"/>
</dbReference>
<feature type="domain" description="ATP synthase A/B type C-terminal" evidence="17">
    <location>
        <begin position="444"/>
        <end position="545"/>
    </location>
</feature>
<dbReference type="FunFam" id="1.10.1140.10:FF:000002">
    <property type="entry name" value="V-type proton ATPase catalytic subunit A"/>
    <property type="match status" value="1"/>
</dbReference>
<dbReference type="Pfam" id="PF02874">
    <property type="entry name" value="ATP-synt_ab_N"/>
    <property type="match status" value="1"/>
</dbReference>
<evidence type="ECO:0000256" key="4">
    <source>
        <dbReference type="ARBA" id="ARBA00022448"/>
    </source>
</evidence>
<evidence type="ECO:0000256" key="5">
    <source>
        <dbReference type="ARBA" id="ARBA00022475"/>
    </source>
</evidence>
<comment type="subunit">
    <text evidence="13">Has multiple subunits with at least A(3), B(3), C, D, E, F, H, I and proteolipid K(x).</text>
</comment>
<dbReference type="Pfam" id="PF22919">
    <property type="entry name" value="ATP-synt_VA_C"/>
    <property type="match status" value="1"/>
</dbReference>
<dbReference type="EMBL" id="MRZU01000003">
    <property type="protein sequence ID" value="OUJ19125.1"/>
    <property type="molecule type" value="Genomic_DNA"/>
</dbReference>
<dbReference type="OrthoDB" id="115235at2157"/>
<dbReference type="Gene3D" id="1.10.1140.10">
    <property type="entry name" value="Bovine Mitochondrial F1-atpase, Atp Synthase Beta Chain, Chain D, domain 3"/>
    <property type="match status" value="1"/>
</dbReference>
<dbReference type="CDD" id="cd01134">
    <property type="entry name" value="V_A-ATPase_A"/>
    <property type="match status" value="1"/>
</dbReference>
<evidence type="ECO:0000256" key="2">
    <source>
        <dbReference type="ARBA" id="ARBA00004184"/>
    </source>
</evidence>
<dbReference type="SUPFAM" id="SSF47917">
    <property type="entry name" value="C-terminal domain of alpha and beta subunits of F1 ATP synthase"/>
    <property type="match status" value="1"/>
</dbReference>
<evidence type="ECO:0000256" key="13">
    <source>
        <dbReference type="HAMAP-Rule" id="MF_00309"/>
    </source>
</evidence>
<feature type="domain" description="ATPsynthase alpha/beta subunit barrel-sandwich" evidence="16">
    <location>
        <begin position="112"/>
        <end position="198"/>
    </location>
</feature>
<evidence type="ECO:0000256" key="1">
    <source>
        <dbReference type="ARBA" id="ARBA00003912"/>
    </source>
</evidence>
<dbReference type="PANTHER" id="PTHR43607">
    <property type="entry name" value="V-TYPE PROTON ATPASE CATALYTIC SUBUNIT A"/>
    <property type="match status" value="1"/>
</dbReference>
<dbReference type="Pfam" id="PF00006">
    <property type="entry name" value="ATP-synt_ab"/>
    <property type="match status" value="1"/>
</dbReference>
<dbReference type="Pfam" id="PF16886">
    <property type="entry name" value="ATP-synt_ab_Xtn"/>
    <property type="match status" value="1"/>
</dbReference>
<dbReference type="EC" id="7.1.2.2" evidence="13"/>
<evidence type="ECO:0000259" key="17">
    <source>
        <dbReference type="Pfam" id="PF22919"/>
    </source>
</evidence>
<feature type="domain" description="ATPase F1/V1/A1 complex alpha/beta subunit N-terminal" evidence="15">
    <location>
        <begin position="10"/>
        <end position="72"/>
    </location>
</feature>
<dbReference type="InterPro" id="IPR023366">
    <property type="entry name" value="ATP_synth_asu-like_sf"/>
</dbReference>
<keyword evidence="9 13" id="KW-1278">Translocase</keyword>
<dbReference type="Gene3D" id="2.40.30.20">
    <property type="match status" value="1"/>
</dbReference>
<sequence>MESSGEEGRIIKVSGPVVEADNMKGTEMHEVVEIGEMGLFGEVIELDGDKAVIQCYEETSGVAPGEKVVNTGQPLSVDLAPGLMSSIFDGIQRPLNYIREEGGDFIPRGIEVPSVDYEKEWKFTPEVSEGDEVGELDILGTVPETKIVEHRVMVPRGTQGVVKTIKEGEFTVDETIAEIETPEGEVIEIQMLRRWPVREPRPQDEKLNPNEPLITGQRVLDTFFPMTKGGTAAIPGGFGTGKTVLQHQVSKWADADVIIFIGCGERGNEMAEVLEEFPALEDPETGESLMERTILIANTSNMPVAARESSIYTGITLAEYYRDMGYNVALQADSTSRWAEALREISGRLEEMPGEEGYPAYLATRLAEFYERAGMVRQQDRTGSVSVVGAVSPPGGDFSEPVTQNTLRIVKVFWALSTELKDRRHFPAIDWLESYSLYNEDVKKWWDQEIKDGWLELRRRSLELLQQEDELQEVVQLVGPDALPEKERVVLDVSRILREDFLQQNAFHDIDTYCSPKKQMDMIETILQFYDVASEAVDQGVPADKIAEMEVKQRIARMKEVPEDEFEQELTDIRNQMKNEVDKLKKEVRR</sequence>
<evidence type="ECO:0000256" key="3">
    <source>
        <dbReference type="ARBA" id="ARBA00008936"/>
    </source>
</evidence>
<protein>
    <recommendedName>
        <fullName evidence="13">A-type ATP synthase subunit A</fullName>
        <ecNumber evidence="13">7.1.2.2</ecNumber>
    </recommendedName>
</protein>
<dbReference type="Proteomes" id="UP000195137">
    <property type="component" value="Unassembled WGS sequence"/>
</dbReference>
<dbReference type="GO" id="GO:0046933">
    <property type="term" value="F:proton-transporting ATP synthase activity, rotational mechanism"/>
    <property type="evidence" value="ECO:0007669"/>
    <property type="project" value="UniProtKB-UniRule"/>
</dbReference>
<dbReference type="Gene3D" id="3.40.50.300">
    <property type="entry name" value="P-loop containing nucleotide triphosphate hydrolases"/>
    <property type="match status" value="1"/>
</dbReference>
<evidence type="ECO:0000256" key="8">
    <source>
        <dbReference type="ARBA" id="ARBA00022840"/>
    </source>
</evidence>
<keyword evidence="7 13" id="KW-0375">Hydrogen ion transport</keyword>
<keyword evidence="6 13" id="KW-0547">Nucleotide-binding</keyword>
<comment type="caution">
    <text evidence="18">The sequence shown here is derived from an EMBL/GenBank/DDBJ whole genome shotgun (WGS) entry which is preliminary data.</text>
</comment>
<comment type="subcellular location">
    <subcellularLocation>
        <location evidence="13">Cell membrane</location>
        <topology evidence="13">Peripheral membrane protein</topology>
    </subcellularLocation>
    <subcellularLocation>
        <location evidence="2">Endomembrane system</location>
        <topology evidence="2">Peripheral membrane protein</topology>
    </subcellularLocation>
</comment>
<keyword evidence="10 13" id="KW-0406">Ion transport</keyword>
<dbReference type="GO" id="GO:0012505">
    <property type="term" value="C:endomembrane system"/>
    <property type="evidence" value="ECO:0007669"/>
    <property type="project" value="UniProtKB-SubCell"/>
</dbReference>
<dbReference type="GO" id="GO:0042777">
    <property type="term" value="P:proton motive force-driven plasma membrane ATP synthesis"/>
    <property type="evidence" value="ECO:0007669"/>
    <property type="project" value="UniProtKB-UniRule"/>
</dbReference>
<evidence type="ECO:0000256" key="9">
    <source>
        <dbReference type="ARBA" id="ARBA00022967"/>
    </source>
</evidence>
<reference evidence="18 19" key="1">
    <citation type="submission" date="2016-12" db="EMBL/GenBank/DDBJ databases">
        <title>Discovery of methanogenic haloarchaea.</title>
        <authorList>
            <person name="Sorokin D.Y."/>
            <person name="Makarova K.S."/>
            <person name="Abbas B."/>
            <person name="Ferrer M."/>
            <person name="Golyshin P.N."/>
        </authorList>
    </citation>
    <scope>NUCLEOTIDE SEQUENCE [LARGE SCALE GENOMIC DNA]</scope>
    <source>
        <strain evidence="18">AMET1</strain>
    </source>
</reference>
<evidence type="ECO:0000313" key="19">
    <source>
        <dbReference type="Proteomes" id="UP000195137"/>
    </source>
</evidence>
<dbReference type="PROSITE" id="PS00152">
    <property type="entry name" value="ATPASE_ALPHA_BETA"/>
    <property type="match status" value="1"/>
</dbReference>
<dbReference type="GO" id="GO:0046961">
    <property type="term" value="F:proton-transporting ATPase activity, rotational mechanism"/>
    <property type="evidence" value="ECO:0007669"/>
    <property type="project" value="InterPro"/>
</dbReference>
<evidence type="ECO:0000256" key="6">
    <source>
        <dbReference type="ARBA" id="ARBA00022741"/>
    </source>
</evidence>
<comment type="function">
    <text evidence="1">Produces ATP from ADP in the presence of a proton gradient across the membrane. The archaeal alpha chain is a catalytic subunit.</text>
</comment>
<dbReference type="SUPFAM" id="SSF50615">
    <property type="entry name" value="N-terminal domain of alpha and beta subunits of F1 ATP synthase"/>
    <property type="match status" value="1"/>
</dbReference>
<evidence type="ECO:0000256" key="12">
    <source>
        <dbReference type="ARBA" id="ARBA00023310"/>
    </source>
</evidence>
<dbReference type="InterPro" id="IPR027417">
    <property type="entry name" value="P-loop_NTPase"/>
</dbReference>
<evidence type="ECO:0000256" key="10">
    <source>
        <dbReference type="ARBA" id="ARBA00023065"/>
    </source>
</evidence>
<gene>
    <name evidence="13" type="primary">atpA</name>
    <name evidence="18" type="ORF">AMET1_0777</name>
</gene>
<name>A0A1Y3GI63_9EURY</name>
<dbReference type="GO" id="GO:0005524">
    <property type="term" value="F:ATP binding"/>
    <property type="evidence" value="ECO:0007669"/>
    <property type="project" value="UniProtKB-UniRule"/>
</dbReference>
<dbReference type="InterPro" id="IPR020003">
    <property type="entry name" value="ATPase_a/bsu_AS"/>
</dbReference>
<evidence type="ECO:0000256" key="7">
    <source>
        <dbReference type="ARBA" id="ARBA00022781"/>
    </source>
</evidence>
<evidence type="ECO:0000256" key="11">
    <source>
        <dbReference type="ARBA" id="ARBA00023136"/>
    </source>
</evidence>
<dbReference type="AlphaFoldDB" id="A0A1Y3GI63"/>
<comment type="similarity">
    <text evidence="3 13">Belongs to the ATPase alpha/beta chains family.</text>
</comment>
<evidence type="ECO:0000259" key="14">
    <source>
        <dbReference type="Pfam" id="PF00006"/>
    </source>
</evidence>
<dbReference type="Gene3D" id="2.40.50.100">
    <property type="match status" value="1"/>
</dbReference>
<dbReference type="InterPro" id="IPR004100">
    <property type="entry name" value="ATPase_F1/V1/A1_a/bsu_N"/>
</dbReference>
<evidence type="ECO:0000313" key="18">
    <source>
        <dbReference type="EMBL" id="OUJ19125.1"/>
    </source>
</evidence>
<dbReference type="InterPro" id="IPR000194">
    <property type="entry name" value="ATPase_F1/V1/A1_a/bsu_nucl-bd"/>
</dbReference>